<sequence length="737" mass="81079">MDIELNGVLHGNVILFQSAEGLCLPMESFPELSSSSLPPKNVRTVDGVSCLAVDTLEGAHTRLDEQGMRALVTLPTQLLKTQTLSGEHEQLPDVMSSTGFYTNYNLFYQRESDIYSYSSSADAHLFSPYGVLSSGYSYFGSDTEEKGVRLDTLYVLDLPETIQSLRVGDVIGARTEWSGGLRIGGIQLARNFSTRPDMLTMPLPSYTSSASLPSAVDAYVNGNKIFQENVTPGPFEITALPTINGQGELTVVLKDITGVQRSMTIPFYSDTRLLRKGLSDYAFEAGYLRYNYGIKDFDYRDFVTSGSYRFGVTDRLTTEVNGLTFNERAGRMGAGASYLLFDAFTLDAAVAASIDEGQKGYLAKTGISRRTQRYSFSAQSQWATEAFLQPGILGNALRQQTLLFAGYNTPALGSFSASYVYQKYSAEPASETASLSYSKTLYRRLFLNLMVSHTIAPHADTSGQLLLSLPLGERTTLSNTDFVSKESSEVRVSLQQNLPTSDGFGYTLSAARNTAYEHPWYGEARGSYQNRYARFGAGVASVNNKTAYRASAEGSFSYMEGHLHFNRSTDAAFGAVNVGSVKGVRVYYRNLLVGETDEDGYLFIPSLLPYQRNKITVDPRDIPFDYSLGRSEIHLTPYLHSGVSYAFDVKKVESAILHLFRAGGKALPVGSEWVLDDGATGIVGQAGLIYFESLPRGEHTLRITSEQEPCRLRFRFDGALPNTLLSNLGEFTCDEDN</sequence>
<organism evidence="2 3">
    <name type="scientific">Sulfurimonas diazotrophicus</name>
    <dbReference type="NCBI Taxonomy" id="3131939"/>
    <lineage>
        <taxon>Bacteria</taxon>
        <taxon>Pseudomonadati</taxon>
        <taxon>Campylobacterota</taxon>
        <taxon>Epsilonproteobacteria</taxon>
        <taxon>Campylobacterales</taxon>
        <taxon>Sulfurimonadaceae</taxon>
        <taxon>Sulfurimonas</taxon>
    </lineage>
</organism>
<dbReference type="Gene3D" id="2.60.40.3110">
    <property type="match status" value="1"/>
</dbReference>
<name>A0ABZ3HB45_9BACT</name>
<dbReference type="Pfam" id="PF00577">
    <property type="entry name" value="Usher"/>
    <property type="match status" value="2"/>
</dbReference>
<dbReference type="Pfam" id="PF13953">
    <property type="entry name" value="PapC_C"/>
    <property type="match status" value="1"/>
</dbReference>
<dbReference type="InterPro" id="IPR043142">
    <property type="entry name" value="PapC-like_C_sf"/>
</dbReference>
<dbReference type="PANTHER" id="PTHR30451:SF5">
    <property type="entry name" value="SLR0019 PROTEIN"/>
    <property type="match status" value="1"/>
</dbReference>
<dbReference type="EMBL" id="CP147920">
    <property type="protein sequence ID" value="XAU14993.1"/>
    <property type="molecule type" value="Genomic_DNA"/>
</dbReference>
<dbReference type="Gene3D" id="2.60.40.2070">
    <property type="match status" value="1"/>
</dbReference>
<dbReference type="PANTHER" id="PTHR30451">
    <property type="entry name" value="OUTER MEMBRANE USHER PROTEIN"/>
    <property type="match status" value="1"/>
</dbReference>
<dbReference type="Gene3D" id="2.60.40.2610">
    <property type="entry name" value="Outer membrane usher protein FimD, plug domain"/>
    <property type="match status" value="1"/>
</dbReference>
<feature type="domain" description="PapC-like C-terminal" evidence="1">
    <location>
        <begin position="657"/>
        <end position="716"/>
    </location>
</feature>
<gene>
    <name evidence="2" type="ORF">WCY31_12225</name>
</gene>
<protein>
    <submittedName>
        <fullName evidence="2">Fimbria/pilus outer membrane usher protein</fullName>
    </submittedName>
</protein>
<dbReference type="InterPro" id="IPR042186">
    <property type="entry name" value="FimD_plug_dom"/>
</dbReference>
<reference evidence="2 3" key="1">
    <citation type="submission" date="2024-03" db="EMBL/GenBank/DDBJ databases">
        <title>Sulfurimonas sp. HSL3-1.</title>
        <authorList>
            <person name="Wang S."/>
        </authorList>
    </citation>
    <scope>NUCLEOTIDE SEQUENCE [LARGE SCALE GENOMIC DNA]</scope>
    <source>
        <strain evidence="2 3">HSL3-1</strain>
    </source>
</reference>
<dbReference type="InterPro" id="IPR025949">
    <property type="entry name" value="PapC-like_C"/>
</dbReference>
<dbReference type="RefSeq" id="WP_345972612.1">
    <property type="nucleotide sequence ID" value="NZ_CP147920.1"/>
</dbReference>
<accession>A0ABZ3HB45</accession>
<dbReference type="Proteomes" id="UP001447842">
    <property type="component" value="Chromosome"/>
</dbReference>
<proteinExistence type="predicted"/>
<dbReference type="InterPro" id="IPR000015">
    <property type="entry name" value="Fimb_usher"/>
</dbReference>
<evidence type="ECO:0000313" key="3">
    <source>
        <dbReference type="Proteomes" id="UP001447842"/>
    </source>
</evidence>
<evidence type="ECO:0000259" key="1">
    <source>
        <dbReference type="Pfam" id="PF13953"/>
    </source>
</evidence>
<evidence type="ECO:0000313" key="2">
    <source>
        <dbReference type="EMBL" id="XAU14993.1"/>
    </source>
</evidence>
<keyword evidence="3" id="KW-1185">Reference proteome</keyword>